<evidence type="ECO:0000259" key="1">
    <source>
        <dbReference type="Pfam" id="PF00248"/>
    </source>
</evidence>
<proteinExistence type="predicted"/>
<dbReference type="Proteomes" id="UP000427716">
    <property type="component" value="Chromosome"/>
</dbReference>
<accession>A0A6I6CVZ6</accession>
<dbReference type="InterPro" id="IPR006311">
    <property type="entry name" value="TAT_signal"/>
</dbReference>
<evidence type="ECO:0000313" key="2">
    <source>
        <dbReference type="EMBL" id="QGT77450.1"/>
    </source>
</evidence>
<dbReference type="KEGG" id="ghl:GM160_00330"/>
<gene>
    <name evidence="2" type="ORF">GM160_00330</name>
</gene>
<dbReference type="SUPFAM" id="SSF51430">
    <property type="entry name" value="NAD(P)-linked oxidoreductase"/>
    <property type="match status" value="1"/>
</dbReference>
<dbReference type="RefSeq" id="WP_156227283.1">
    <property type="nucleotide sequence ID" value="NZ_CP046415.1"/>
</dbReference>
<reference evidence="2 3" key="1">
    <citation type="submission" date="2019-11" db="EMBL/GenBank/DDBJ databases">
        <authorList>
            <person name="Zhang J."/>
            <person name="Sun C."/>
        </authorList>
    </citation>
    <scope>NUCLEOTIDE SEQUENCE [LARGE SCALE GENOMIC DNA]</scope>
    <source>
        <strain evidence="3">sp2</strain>
    </source>
</reference>
<dbReference type="InterPro" id="IPR036812">
    <property type="entry name" value="NAD(P)_OxRdtase_dom_sf"/>
</dbReference>
<protein>
    <submittedName>
        <fullName evidence="2">Aldo/keto reductase</fullName>
    </submittedName>
</protein>
<name>A0A6I6CVZ6_9GAMM</name>
<evidence type="ECO:0000313" key="3">
    <source>
        <dbReference type="Proteomes" id="UP000427716"/>
    </source>
</evidence>
<dbReference type="PROSITE" id="PS51318">
    <property type="entry name" value="TAT"/>
    <property type="match status" value="1"/>
</dbReference>
<dbReference type="InterPro" id="IPR023210">
    <property type="entry name" value="NADP_OxRdtase_dom"/>
</dbReference>
<feature type="domain" description="NADP-dependent oxidoreductase" evidence="1">
    <location>
        <begin position="59"/>
        <end position="307"/>
    </location>
</feature>
<dbReference type="PANTHER" id="PTHR43638">
    <property type="entry name" value="OXIDOREDUCTASE, ALDO/KETO REDUCTASE FAMILY PROTEIN"/>
    <property type="match status" value="1"/>
</dbReference>
<dbReference type="PANTHER" id="PTHR43638:SF3">
    <property type="entry name" value="ALDEHYDE REDUCTASE"/>
    <property type="match status" value="1"/>
</dbReference>
<keyword evidence="3" id="KW-1185">Reference proteome</keyword>
<dbReference type="EMBL" id="CP046415">
    <property type="protein sequence ID" value="QGT77450.1"/>
    <property type="molecule type" value="Genomic_DNA"/>
</dbReference>
<dbReference type="CDD" id="cd19095">
    <property type="entry name" value="AKR_PA4992-like"/>
    <property type="match status" value="1"/>
</dbReference>
<dbReference type="AlphaFoldDB" id="A0A6I6CVZ6"/>
<organism evidence="2 3">
    <name type="scientific">Guyparkeria halophila</name>
    <dbReference type="NCBI Taxonomy" id="47960"/>
    <lineage>
        <taxon>Bacteria</taxon>
        <taxon>Pseudomonadati</taxon>
        <taxon>Pseudomonadota</taxon>
        <taxon>Gammaproteobacteria</taxon>
        <taxon>Chromatiales</taxon>
        <taxon>Thioalkalibacteraceae</taxon>
        <taxon>Guyparkeria</taxon>
    </lineage>
</organism>
<sequence>MAETDLSRRRALQLAAAGLGGTLGATLGSGWAPAALGAEPLDQERITRPLPDGQNLPAIGMGTWITFNVGSDPEARTQRTEVLRAFLDAGGELVDSSPMYGSAEAAVGHALAEIGGNPPVFAASKVWTPDGDATAEQVAQSERRWGLAHMDLMQVHNLVAWEPHLEHLLDMREQGRLRFVGITTSHGRRHAEIERIMREWPIDFVQASYSLANREAEERLLPLAGERGIAFIANRPFQGGRLIDRVKRHPFPDWALEAGLTNWADFLLKFLIAHPAVTCAIPATSRVEHMRENMTALRGPLPDERLRRRMAEHLRAR</sequence>
<dbReference type="Gene3D" id="3.20.20.100">
    <property type="entry name" value="NADP-dependent oxidoreductase domain"/>
    <property type="match status" value="1"/>
</dbReference>
<dbReference type="Pfam" id="PF00248">
    <property type="entry name" value="Aldo_ket_red"/>
    <property type="match status" value="1"/>
</dbReference>